<protein>
    <recommendedName>
        <fullName evidence="4">Integral membrane protein</fullName>
    </recommendedName>
</protein>
<dbReference type="RefSeq" id="WP_308703436.1">
    <property type="nucleotide sequence ID" value="NZ_AP027463.1"/>
</dbReference>
<accession>A0ABU1A9T8</accession>
<comment type="caution">
    <text evidence="2">The sequence shown here is derived from an EMBL/GenBank/DDBJ whole genome shotgun (WGS) entry which is preliminary data.</text>
</comment>
<proteinExistence type="predicted"/>
<keyword evidence="1" id="KW-0472">Membrane</keyword>
<keyword evidence="1" id="KW-0812">Transmembrane</keyword>
<gene>
    <name evidence="2" type="ORF">RA086_08815</name>
</gene>
<feature type="transmembrane region" description="Helical" evidence="1">
    <location>
        <begin position="253"/>
        <end position="272"/>
    </location>
</feature>
<feature type="transmembrane region" description="Helical" evidence="1">
    <location>
        <begin position="30"/>
        <end position="52"/>
    </location>
</feature>
<reference evidence="2 3" key="1">
    <citation type="journal article" date="2023" name="Int. J. Syst. Evol. Microbiol.">
        <title>Lactiplantibacillus brownii sp. nov., a novel psychrotolerant species isolated from sauerkraut.</title>
        <authorList>
            <person name="Heng Y.C."/>
            <person name="Silvaraju S."/>
            <person name="Lee J.K.Y."/>
            <person name="Kittelmann S."/>
        </authorList>
    </citation>
    <scope>NUCLEOTIDE SEQUENCE [LARGE SCALE GENOMIC DNA]</scope>
    <source>
        <strain evidence="2 3">WILCCON 0030</strain>
    </source>
</reference>
<feature type="transmembrane region" description="Helical" evidence="1">
    <location>
        <begin position="144"/>
        <end position="164"/>
    </location>
</feature>
<feature type="transmembrane region" description="Helical" evidence="1">
    <location>
        <begin position="287"/>
        <end position="306"/>
    </location>
</feature>
<evidence type="ECO:0000313" key="2">
    <source>
        <dbReference type="EMBL" id="MDQ7937709.1"/>
    </source>
</evidence>
<dbReference type="Proteomes" id="UP001227831">
    <property type="component" value="Unassembled WGS sequence"/>
</dbReference>
<organism evidence="2 3">
    <name type="scientific">Lactiplantibacillus brownii</name>
    <dbReference type="NCBI Taxonomy" id="3069269"/>
    <lineage>
        <taxon>Bacteria</taxon>
        <taxon>Bacillati</taxon>
        <taxon>Bacillota</taxon>
        <taxon>Bacilli</taxon>
        <taxon>Lactobacillales</taxon>
        <taxon>Lactobacillaceae</taxon>
        <taxon>Lactiplantibacillus</taxon>
    </lineage>
</organism>
<keyword evidence="1" id="KW-1133">Transmembrane helix</keyword>
<name>A0ABU1A9T8_9LACO</name>
<evidence type="ECO:0008006" key="4">
    <source>
        <dbReference type="Google" id="ProtNLM"/>
    </source>
</evidence>
<evidence type="ECO:0000313" key="3">
    <source>
        <dbReference type="Proteomes" id="UP001227831"/>
    </source>
</evidence>
<evidence type="ECO:0000256" key="1">
    <source>
        <dbReference type="SAM" id="Phobius"/>
    </source>
</evidence>
<keyword evidence="3" id="KW-1185">Reference proteome</keyword>
<feature type="transmembrane region" description="Helical" evidence="1">
    <location>
        <begin position="88"/>
        <end position="110"/>
    </location>
</feature>
<dbReference type="EMBL" id="JAVCWF010000001">
    <property type="protein sequence ID" value="MDQ7937709.1"/>
    <property type="molecule type" value="Genomic_DNA"/>
</dbReference>
<sequence>MESADNNQMKNYTFKRQISNFLKDIISPDFLRIMCFTGVAAFVLMIVLSLFFSEVGISSGFGMRMLMLFNMIFISGILFFATRNKSTVLSLSFIGLSIIHFPSIFLSLLLDYLVQQIAQQNVLFTNENFQAFKVACKAVVPGLLGTYLVILGAAFTILALFWVINGEFMDSIVFVISGKKISDTPYVELFRNTEQTLNLMDENIFAFLVFLHFQRLHKSRQDDLNDFRFIRGLSSDNLYFFERTLKKVSSISFSVRSGLSLVSLSSLFTTLFDHVRIPVRAIFNTDGTLLAIILPFLVLLIYSHYIRGVGELLKKIKRVEAERKMVK</sequence>
<feature type="transmembrane region" description="Helical" evidence="1">
    <location>
        <begin position="64"/>
        <end position="81"/>
    </location>
</feature>